<name>A0AAJ7UFT4_PETMA</name>
<dbReference type="GO" id="GO:0016342">
    <property type="term" value="C:catenin complex"/>
    <property type="evidence" value="ECO:0007669"/>
    <property type="project" value="TreeGrafter"/>
</dbReference>
<evidence type="ECO:0000256" key="6">
    <source>
        <dbReference type="SAM" id="MobiDB-lite"/>
    </source>
</evidence>
<reference evidence="11" key="1">
    <citation type="submission" date="2025-08" db="UniProtKB">
        <authorList>
            <consortium name="RefSeq"/>
        </authorList>
    </citation>
    <scope>IDENTIFICATION</scope>
    <source>
        <tissue evidence="11">Sperm</tissue>
    </source>
</reference>
<dbReference type="GO" id="GO:0016339">
    <property type="term" value="P:calcium-dependent cell-cell adhesion via plasma membrane cell adhesion molecules"/>
    <property type="evidence" value="ECO:0007669"/>
    <property type="project" value="TreeGrafter"/>
</dbReference>
<feature type="domain" description="Cadherin" evidence="9">
    <location>
        <begin position="52"/>
        <end position="162"/>
    </location>
</feature>
<dbReference type="SUPFAM" id="SSF49313">
    <property type="entry name" value="Cadherin-like"/>
    <property type="match status" value="2"/>
</dbReference>
<dbReference type="GO" id="GO:0007043">
    <property type="term" value="P:cell-cell junction assembly"/>
    <property type="evidence" value="ECO:0007669"/>
    <property type="project" value="TreeGrafter"/>
</dbReference>
<evidence type="ECO:0000256" key="5">
    <source>
        <dbReference type="PROSITE-ProRule" id="PRU00043"/>
    </source>
</evidence>
<dbReference type="GO" id="GO:0007156">
    <property type="term" value="P:homophilic cell adhesion via plasma membrane adhesion molecules"/>
    <property type="evidence" value="ECO:0007669"/>
    <property type="project" value="InterPro"/>
</dbReference>
<keyword evidence="8" id="KW-0732">Signal</keyword>
<organism evidence="10 11">
    <name type="scientific">Petromyzon marinus</name>
    <name type="common">Sea lamprey</name>
    <dbReference type="NCBI Taxonomy" id="7757"/>
    <lineage>
        <taxon>Eukaryota</taxon>
        <taxon>Metazoa</taxon>
        <taxon>Chordata</taxon>
        <taxon>Craniata</taxon>
        <taxon>Vertebrata</taxon>
        <taxon>Cyclostomata</taxon>
        <taxon>Hyperoartia</taxon>
        <taxon>Petromyzontiformes</taxon>
        <taxon>Petromyzontidae</taxon>
        <taxon>Petromyzon</taxon>
    </lineage>
</organism>
<feature type="domain" description="Cadherin" evidence="9">
    <location>
        <begin position="163"/>
        <end position="267"/>
    </location>
</feature>
<feature type="signal peptide" evidence="8">
    <location>
        <begin position="1"/>
        <end position="45"/>
    </location>
</feature>
<dbReference type="InterPro" id="IPR039808">
    <property type="entry name" value="Cadherin"/>
</dbReference>
<dbReference type="PANTHER" id="PTHR24027">
    <property type="entry name" value="CADHERIN-23"/>
    <property type="match status" value="1"/>
</dbReference>
<feature type="transmembrane region" description="Helical" evidence="7">
    <location>
        <begin position="527"/>
        <end position="550"/>
    </location>
</feature>
<evidence type="ECO:0000259" key="9">
    <source>
        <dbReference type="PROSITE" id="PS50268"/>
    </source>
</evidence>
<feature type="chain" id="PRO_5042519299" evidence="8">
    <location>
        <begin position="46"/>
        <end position="707"/>
    </location>
</feature>
<evidence type="ECO:0000256" key="3">
    <source>
        <dbReference type="ARBA" id="ARBA00022837"/>
    </source>
</evidence>
<keyword evidence="4 7" id="KW-0472">Membrane</keyword>
<dbReference type="PANTHER" id="PTHR24027:SF431">
    <property type="entry name" value="CADHERIN-RELATED FAMILY MEMBER 5-LIKE ISOFORM X1"/>
    <property type="match status" value="1"/>
</dbReference>
<dbReference type="InterPro" id="IPR015919">
    <property type="entry name" value="Cadherin-like_sf"/>
</dbReference>
<evidence type="ECO:0000313" key="10">
    <source>
        <dbReference type="Proteomes" id="UP001318040"/>
    </source>
</evidence>
<feature type="region of interest" description="Disordered" evidence="6">
    <location>
        <begin position="619"/>
        <end position="641"/>
    </location>
</feature>
<evidence type="ECO:0000313" key="11">
    <source>
        <dbReference type="RefSeq" id="XP_032833973.1"/>
    </source>
</evidence>
<keyword evidence="7" id="KW-1133">Transmembrane helix</keyword>
<accession>A0AAJ7UFT4</accession>
<dbReference type="KEGG" id="pmrn:116956443"/>
<feature type="domain" description="Cadherin" evidence="9">
    <location>
        <begin position="303"/>
        <end position="412"/>
    </location>
</feature>
<dbReference type="GO" id="GO:0005912">
    <property type="term" value="C:adherens junction"/>
    <property type="evidence" value="ECO:0007669"/>
    <property type="project" value="TreeGrafter"/>
</dbReference>
<dbReference type="PRINTS" id="PR00205">
    <property type="entry name" value="CADHERIN"/>
</dbReference>
<dbReference type="GO" id="GO:0008013">
    <property type="term" value="F:beta-catenin binding"/>
    <property type="evidence" value="ECO:0007669"/>
    <property type="project" value="TreeGrafter"/>
</dbReference>
<evidence type="ECO:0000256" key="7">
    <source>
        <dbReference type="SAM" id="Phobius"/>
    </source>
</evidence>
<dbReference type="GO" id="GO:0000902">
    <property type="term" value="P:cell morphogenesis"/>
    <property type="evidence" value="ECO:0007669"/>
    <property type="project" value="TreeGrafter"/>
</dbReference>
<dbReference type="Proteomes" id="UP001318040">
    <property type="component" value="Chromosome 65"/>
</dbReference>
<keyword evidence="2" id="KW-0677">Repeat</keyword>
<keyword evidence="3 5" id="KW-0106">Calcium</keyword>
<dbReference type="SMART" id="SM00112">
    <property type="entry name" value="CA"/>
    <property type="match status" value="4"/>
</dbReference>
<dbReference type="GO" id="GO:0005509">
    <property type="term" value="F:calcium ion binding"/>
    <property type="evidence" value="ECO:0007669"/>
    <property type="project" value="UniProtKB-UniRule"/>
</dbReference>
<dbReference type="PROSITE" id="PS50268">
    <property type="entry name" value="CADHERIN_2"/>
    <property type="match status" value="3"/>
</dbReference>
<comment type="subcellular location">
    <subcellularLocation>
        <location evidence="1">Membrane</location>
    </subcellularLocation>
</comment>
<feature type="compositionally biased region" description="Low complexity" evidence="6">
    <location>
        <begin position="672"/>
        <end position="685"/>
    </location>
</feature>
<feature type="region of interest" description="Disordered" evidence="6">
    <location>
        <begin position="670"/>
        <end position="707"/>
    </location>
</feature>
<keyword evidence="7" id="KW-0812">Transmembrane</keyword>
<sequence>MSMIMMMTSLDKGRVPTEAALVRMHWAVRLVLSVWCSSLCRPAQAQVRVLCVPERTFVSVQENSAGGLLVVAFTVPPPGPASSSSPPLTPRELTWALAGPNSTWFYVDDAGGLRLDARRSLDAENMTTPVLRVDVTCSHGVEHTEHSILVQVTNLNDNQPRFDRDVYLVDINELSPVDSTFVSVKATDLDGDAIRYVLDPNSNGVEFFTITLPGSGRISLHRPLDFEELTDLRLIVYAEEFSTTERYRATATVWVTVRDGDDMYPHFLPCRLSGPDGVSQHGPGDAANITGAAVTALSTPLCLPPTYNATVSQGEIQTSPFVFSPGPILAEDGDKGLNTRITYTIAQEEPGGHVRIDAATGNVTLVRAVRDRFQVPQINLQIMAAQVDDPRKFAVAVAVVRVVSLNRWAPAFPGGYEGFVRESSGDAVPVFTTRESALRVHALDRDFPNGLNPRVEYSLIVPAGARAEWFYVTHEGFVLARGDALTLGQSFALEVVATDQESFDVAKTSLNIEVIAQDVNFYRAREMGILSVVLASCLAVACAATGLMYYRMRLLGHKADDPLALKESPYVSLTDYRMVAMGAFRPKFRTSHSVEGNGGAADGGCHFAPQDQVANPYAAETATAGTPRDARTEAPDVVPPPATEGAAICVASEGGDRGLAGRGVRFHQDEVASGGAAAAAATPGPGRERKRRGEAASAFFSVSEGAH</sequence>
<dbReference type="GO" id="GO:0045296">
    <property type="term" value="F:cadherin binding"/>
    <property type="evidence" value="ECO:0007669"/>
    <property type="project" value="TreeGrafter"/>
</dbReference>
<dbReference type="Gene3D" id="2.60.40.60">
    <property type="entry name" value="Cadherins"/>
    <property type="match status" value="3"/>
</dbReference>
<evidence type="ECO:0000256" key="1">
    <source>
        <dbReference type="ARBA" id="ARBA00004370"/>
    </source>
</evidence>
<keyword evidence="10" id="KW-1185">Reference proteome</keyword>
<dbReference type="GO" id="GO:0016477">
    <property type="term" value="P:cell migration"/>
    <property type="evidence" value="ECO:0007669"/>
    <property type="project" value="TreeGrafter"/>
</dbReference>
<proteinExistence type="predicted"/>
<dbReference type="InterPro" id="IPR002126">
    <property type="entry name" value="Cadherin-like_dom"/>
</dbReference>
<dbReference type="RefSeq" id="XP_032833973.1">
    <property type="nucleotide sequence ID" value="XM_032978082.1"/>
</dbReference>
<dbReference type="CDD" id="cd11304">
    <property type="entry name" value="Cadherin_repeat"/>
    <property type="match status" value="2"/>
</dbReference>
<evidence type="ECO:0000256" key="8">
    <source>
        <dbReference type="SAM" id="SignalP"/>
    </source>
</evidence>
<protein>
    <submittedName>
        <fullName evidence="11">Protocadherin-15-like isoform X1</fullName>
    </submittedName>
</protein>
<dbReference type="AlphaFoldDB" id="A0AAJ7UFT4"/>
<dbReference type="GO" id="GO:0044331">
    <property type="term" value="P:cell-cell adhesion mediated by cadherin"/>
    <property type="evidence" value="ECO:0007669"/>
    <property type="project" value="TreeGrafter"/>
</dbReference>
<dbReference type="GO" id="GO:0034332">
    <property type="term" value="P:adherens junction organization"/>
    <property type="evidence" value="ECO:0007669"/>
    <property type="project" value="TreeGrafter"/>
</dbReference>
<dbReference type="Pfam" id="PF00028">
    <property type="entry name" value="Cadherin"/>
    <property type="match status" value="2"/>
</dbReference>
<gene>
    <name evidence="11" type="primary">LOC116956443</name>
</gene>
<evidence type="ECO:0000256" key="2">
    <source>
        <dbReference type="ARBA" id="ARBA00022737"/>
    </source>
</evidence>
<evidence type="ECO:0000256" key="4">
    <source>
        <dbReference type="ARBA" id="ARBA00023136"/>
    </source>
</evidence>